<comment type="caution">
    <text evidence="1">The sequence shown here is derived from an EMBL/GenBank/DDBJ whole genome shotgun (WGS) entry which is preliminary data.</text>
</comment>
<dbReference type="AlphaFoldDB" id="A0A645IF81"/>
<gene>
    <name evidence="1" type="ORF">SDC9_197392</name>
</gene>
<accession>A0A645IF81</accession>
<name>A0A645IF81_9ZZZZ</name>
<protein>
    <submittedName>
        <fullName evidence="1">Uncharacterized protein</fullName>
    </submittedName>
</protein>
<evidence type="ECO:0000313" key="1">
    <source>
        <dbReference type="EMBL" id="MPN49770.1"/>
    </source>
</evidence>
<reference evidence="1" key="1">
    <citation type="submission" date="2019-08" db="EMBL/GenBank/DDBJ databases">
        <authorList>
            <person name="Kucharzyk K."/>
            <person name="Murdoch R.W."/>
            <person name="Higgins S."/>
            <person name="Loffler F."/>
        </authorList>
    </citation>
    <scope>NUCLEOTIDE SEQUENCE</scope>
</reference>
<organism evidence="1">
    <name type="scientific">bioreactor metagenome</name>
    <dbReference type="NCBI Taxonomy" id="1076179"/>
    <lineage>
        <taxon>unclassified sequences</taxon>
        <taxon>metagenomes</taxon>
        <taxon>ecological metagenomes</taxon>
    </lineage>
</organism>
<sequence length="74" mass="8112">MFAKRAGDLIIGAPCIAAGTVDRMDDETVDLDVFREAFAKLPERISLIIADLLAIQFGNLARFLFVEAERNGEA</sequence>
<dbReference type="EMBL" id="VSSQ01113326">
    <property type="protein sequence ID" value="MPN49770.1"/>
    <property type="molecule type" value="Genomic_DNA"/>
</dbReference>
<proteinExistence type="predicted"/>